<dbReference type="InterPro" id="IPR020942">
    <property type="entry name" value="Cyt_c_III_dom"/>
</dbReference>
<dbReference type="InterPro" id="IPR036280">
    <property type="entry name" value="Multihaem_cyt_sf"/>
</dbReference>
<evidence type="ECO:0000313" key="9">
    <source>
        <dbReference type="Proteomes" id="UP000192418"/>
    </source>
</evidence>
<dbReference type="GO" id="GO:0020037">
    <property type="term" value="F:heme binding"/>
    <property type="evidence" value="ECO:0007669"/>
    <property type="project" value="InterPro"/>
</dbReference>
<keyword evidence="3" id="KW-0479">Metal-binding</keyword>
<dbReference type="RefSeq" id="WP_084069704.1">
    <property type="nucleotide sequence ID" value="NZ_FWXY01000012.1"/>
</dbReference>
<evidence type="ECO:0000313" key="8">
    <source>
        <dbReference type="EMBL" id="SMC85535.1"/>
    </source>
</evidence>
<feature type="compositionally biased region" description="Basic and acidic residues" evidence="6">
    <location>
        <begin position="90"/>
        <end position="124"/>
    </location>
</feature>
<keyword evidence="2" id="KW-0349">Heme</keyword>
<feature type="region of interest" description="Disordered" evidence="6">
    <location>
        <begin position="50"/>
        <end position="130"/>
    </location>
</feature>
<evidence type="ECO:0000256" key="4">
    <source>
        <dbReference type="ARBA" id="ARBA00022982"/>
    </source>
</evidence>
<protein>
    <submittedName>
        <fullName evidence="8">Class III cytochrome C family protein</fullName>
    </submittedName>
</protein>
<proteinExistence type="predicted"/>
<dbReference type="Proteomes" id="UP000192418">
    <property type="component" value="Unassembled WGS sequence"/>
</dbReference>
<dbReference type="GO" id="GO:0046872">
    <property type="term" value="F:metal ion binding"/>
    <property type="evidence" value="ECO:0007669"/>
    <property type="project" value="UniProtKB-KW"/>
</dbReference>
<gene>
    <name evidence="8" type="ORF">SAMN02746065_11289</name>
</gene>
<organism evidence="8 9">
    <name type="scientific">Desulfocicer vacuolatum DSM 3385</name>
    <dbReference type="NCBI Taxonomy" id="1121400"/>
    <lineage>
        <taxon>Bacteria</taxon>
        <taxon>Pseudomonadati</taxon>
        <taxon>Thermodesulfobacteriota</taxon>
        <taxon>Desulfobacteria</taxon>
        <taxon>Desulfobacterales</taxon>
        <taxon>Desulfobacteraceae</taxon>
        <taxon>Desulfocicer</taxon>
    </lineage>
</organism>
<evidence type="ECO:0000256" key="2">
    <source>
        <dbReference type="ARBA" id="ARBA00022617"/>
    </source>
</evidence>
<feature type="domain" description="Class III cytochrome C" evidence="7">
    <location>
        <begin position="468"/>
        <end position="573"/>
    </location>
</feature>
<name>A0A1W2CJW9_9BACT</name>
<feature type="region of interest" description="Disordered" evidence="6">
    <location>
        <begin position="426"/>
        <end position="448"/>
    </location>
</feature>
<keyword evidence="1" id="KW-0813">Transport</keyword>
<evidence type="ECO:0000259" key="7">
    <source>
        <dbReference type="Pfam" id="PF02085"/>
    </source>
</evidence>
<feature type="domain" description="Class III cytochrome C" evidence="7">
    <location>
        <begin position="175"/>
        <end position="285"/>
    </location>
</feature>
<keyword evidence="9" id="KW-1185">Reference proteome</keyword>
<evidence type="ECO:0000256" key="6">
    <source>
        <dbReference type="SAM" id="MobiDB-lite"/>
    </source>
</evidence>
<evidence type="ECO:0000256" key="1">
    <source>
        <dbReference type="ARBA" id="ARBA00022448"/>
    </source>
</evidence>
<dbReference type="AlphaFoldDB" id="A0A1W2CJW9"/>
<keyword evidence="5" id="KW-0408">Iron</keyword>
<dbReference type="SUPFAM" id="SSF48695">
    <property type="entry name" value="Multiheme cytochromes"/>
    <property type="match status" value="2"/>
</dbReference>
<dbReference type="Gene3D" id="3.90.10.10">
    <property type="entry name" value="Cytochrome C3"/>
    <property type="match status" value="2"/>
</dbReference>
<evidence type="ECO:0000256" key="3">
    <source>
        <dbReference type="ARBA" id="ARBA00022723"/>
    </source>
</evidence>
<dbReference type="Pfam" id="PF02085">
    <property type="entry name" value="Cytochrom_CIII"/>
    <property type="match status" value="2"/>
</dbReference>
<reference evidence="8 9" key="1">
    <citation type="submission" date="2017-04" db="EMBL/GenBank/DDBJ databases">
        <authorList>
            <person name="Afonso C.L."/>
            <person name="Miller P.J."/>
            <person name="Scott M.A."/>
            <person name="Spackman E."/>
            <person name="Goraichik I."/>
            <person name="Dimitrov K.M."/>
            <person name="Suarez D.L."/>
            <person name="Swayne D.E."/>
        </authorList>
    </citation>
    <scope>NUCLEOTIDE SEQUENCE [LARGE SCALE GENOMIC DNA]</scope>
    <source>
        <strain evidence="8 9">DSM 3385</strain>
    </source>
</reference>
<dbReference type="CDD" id="cd08168">
    <property type="entry name" value="Cytochrom_C3"/>
    <property type="match status" value="2"/>
</dbReference>
<dbReference type="GO" id="GO:0009055">
    <property type="term" value="F:electron transfer activity"/>
    <property type="evidence" value="ECO:0007669"/>
    <property type="project" value="InterPro"/>
</dbReference>
<evidence type="ECO:0000256" key="5">
    <source>
        <dbReference type="ARBA" id="ARBA00023004"/>
    </source>
</evidence>
<feature type="compositionally biased region" description="Basic and acidic residues" evidence="6">
    <location>
        <begin position="50"/>
        <end position="64"/>
    </location>
</feature>
<keyword evidence="4" id="KW-0249">Electron transport</keyword>
<accession>A0A1W2CJW9</accession>
<dbReference type="EMBL" id="FWXY01000012">
    <property type="protein sequence ID" value="SMC85535.1"/>
    <property type="molecule type" value="Genomic_DNA"/>
</dbReference>
<sequence>MRGKFDGQNLLFIVMLALIVMLSYCSIPHGEKDLDPWEKAKNAHMKSMAVHHDASQEKGMDHHAVVSQTEETEKSEVEPATETPASTKAAAHEEEAVHEKEAVAAHEEKAPAPAKEETAHKADVAPEETEKDVHAKAVEETEPVAAAQDESAPAETVAAAPVASAGMADIMAMENSEYAKHKKPIVLFTHKKHMEDYGIGCGECHHDDSGEPLADLKIGDEVESCIACHAEPGKAPAKIDNKKLTAEQKLEYHTDALHQNCITCHKAFNKKNNTKAAPATCNNCHDKNKTMPVPAPAAPAVAAEDAAPVATEAPVVEDAVPAAAEAPVVEDAAPVATEAPVVEDAVPAAAEAPVVEDAVPAAAEAPVVEDAAPVATEAPVVEDAVPAAAEAPVVEDAVPAAAEAPVAEEAVPAAIEAPVAEEAVPAAAEAPAVEEAAPVAEAPTTEEAAPVVESNIADIMPMENPAYKAHKKGIVQFTHKKHMEDYGITCGECHHDADGKPLNDLKMGDAVENCIACHAKPGKAPKKKGEKLTKAQKMEYHTNALHENCITCHKDYNKKNNTKAAPASCGKCHPKK</sequence>
<dbReference type="STRING" id="1121400.SAMN02746065_11289"/>